<keyword evidence="8" id="KW-0539">Nucleus</keyword>
<dbReference type="InterPro" id="IPR050274">
    <property type="entry name" value="Nuclear_hormone_rcpt_NR2"/>
</dbReference>
<keyword evidence="7 11" id="KW-0675">Receptor</keyword>
<name>A0A7T8HIP7_CALRO</name>
<evidence type="ECO:0000256" key="5">
    <source>
        <dbReference type="ARBA" id="ARBA00023125"/>
    </source>
</evidence>
<keyword evidence="5" id="KW-0238">DNA-binding</keyword>
<dbReference type="PANTHER" id="PTHR24083">
    <property type="entry name" value="NUCLEAR HORMONE RECEPTOR"/>
    <property type="match status" value="1"/>
</dbReference>
<dbReference type="Pfam" id="PF00105">
    <property type="entry name" value="zf-C4"/>
    <property type="match status" value="1"/>
</dbReference>
<keyword evidence="12" id="KW-1185">Reference proteome</keyword>
<keyword evidence="6" id="KW-0804">Transcription</keyword>
<dbReference type="GO" id="GO:0043565">
    <property type="term" value="F:sequence-specific DNA binding"/>
    <property type="evidence" value="ECO:0007669"/>
    <property type="project" value="InterPro"/>
</dbReference>
<gene>
    <name evidence="11" type="ORF">FKW44_011855</name>
</gene>
<reference evidence="12" key="1">
    <citation type="submission" date="2021-01" db="EMBL/GenBank/DDBJ databases">
        <title>Caligus Genome Assembly.</title>
        <authorList>
            <person name="Gallardo-Escarate C."/>
        </authorList>
    </citation>
    <scope>NUCLEOTIDE SEQUENCE [LARGE SCALE GENOMIC DNA]</scope>
</reference>
<keyword evidence="1" id="KW-0479">Metal-binding</keyword>
<sequence>MSPSSYEDTCLRSLLSALPMTCECKRGLLVFIGVLPGSRSCSSFENNSAMDPNTPPPNHLMSSPGYVMPQSPVDMKPDASLLLSPLSVPPPSSNYSLNDSSSGYPPPMIHPHGPHGQQQVRSAGSSPPTSSSNSSYPPNHPLSGSKHFCSICGDRASGKHYGVYSCEGCKGFFKRTVRKELTYACRENRDCVIDKRQRNRCQYCRYMNVRPYKRSDTAVVEVEEEEGGGGSASNGHANNNNNNNNANTANANHSSTLVLNNNNNSNSAVSAGSTNPMVTSVLRDEVESSTSGDMPIERIIEAEDVSEMKQDNSEFLMMENGEHMELQRFRLAEKRIIHQLIEWAKLVPHFSELKVEDQ</sequence>
<feature type="region of interest" description="Disordered" evidence="9">
    <location>
        <begin position="43"/>
        <end position="140"/>
    </location>
</feature>
<dbReference type="GO" id="GO:0008270">
    <property type="term" value="F:zinc ion binding"/>
    <property type="evidence" value="ECO:0007669"/>
    <property type="project" value="UniProtKB-KW"/>
</dbReference>
<dbReference type="Proteomes" id="UP000595437">
    <property type="component" value="Chromosome 7"/>
</dbReference>
<keyword evidence="4" id="KW-0805">Transcription regulation</keyword>
<dbReference type="AlphaFoldDB" id="A0A7T8HIP7"/>
<feature type="domain" description="Nuclear receptor" evidence="10">
    <location>
        <begin position="146"/>
        <end position="206"/>
    </location>
</feature>
<feature type="region of interest" description="Disordered" evidence="9">
    <location>
        <begin position="222"/>
        <end position="274"/>
    </location>
</feature>
<evidence type="ECO:0000259" key="10">
    <source>
        <dbReference type="PROSITE" id="PS51030"/>
    </source>
</evidence>
<evidence type="ECO:0000256" key="4">
    <source>
        <dbReference type="ARBA" id="ARBA00023015"/>
    </source>
</evidence>
<evidence type="ECO:0000256" key="9">
    <source>
        <dbReference type="SAM" id="MobiDB-lite"/>
    </source>
</evidence>
<evidence type="ECO:0000256" key="8">
    <source>
        <dbReference type="ARBA" id="ARBA00023242"/>
    </source>
</evidence>
<feature type="compositionally biased region" description="Low complexity" evidence="9">
    <location>
        <begin position="233"/>
        <end position="274"/>
    </location>
</feature>
<evidence type="ECO:0000256" key="6">
    <source>
        <dbReference type="ARBA" id="ARBA00023163"/>
    </source>
</evidence>
<keyword evidence="3" id="KW-0862">Zinc</keyword>
<accession>A0A7T8HIP7</accession>
<dbReference type="InterPro" id="IPR035500">
    <property type="entry name" value="NHR-like_dom_sf"/>
</dbReference>
<dbReference type="InterPro" id="IPR001628">
    <property type="entry name" value="Znf_hrmn_rcpt"/>
</dbReference>
<evidence type="ECO:0000256" key="2">
    <source>
        <dbReference type="ARBA" id="ARBA00022771"/>
    </source>
</evidence>
<keyword evidence="2" id="KW-0863">Zinc-finger</keyword>
<dbReference type="Gene3D" id="3.30.50.10">
    <property type="entry name" value="Erythroid Transcription Factor GATA-1, subunit A"/>
    <property type="match status" value="1"/>
</dbReference>
<evidence type="ECO:0000256" key="1">
    <source>
        <dbReference type="ARBA" id="ARBA00022723"/>
    </source>
</evidence>
<dbReference type="PROSITE" id="PS51030">
    <property type="entry name" value="NUCLEAR_REC_DBD_2"/>
    <property type="match status" value="1"/>
</dbReference>
<dbReference type="Gene3D" id="1.10.565.10">
    <property type="entry name" value="Retinoid X Receptor"/>
    <property type="match status" value="1"/>
</dbReference>
<dbReference type="SUPFAM" id="SSF57716">
    <property type="entry name" value="Glucocorticoid receptor-like (DNA-binding domain)"/>
    <property type="match status" value="1"/>
</dbReference>
<feature type="compositionally biased region" description="Low complexity" evidence="9">
    <location>
        <begin position="110"/>
        <end position="140"/>
    </location>
</feature>
<dbReference type="CDD" id="cd06956">
    <property type="entry name" value="NR_DBD_RXR"/>
    <property type="match status" value="1"/>
</dbReference>
<feature type="compositionally biased region" description="Low complexity" evidence="9">
    <location>
        <begin position="93"/>
        <end position="103"/>
    </location>
</feature>
<dbReference type="OrthoDB" id="5873264at2759"/>
<dbReference type="InterPro" id="IPR013088">
    <property type="entry name" value="Znf_NHR/GATA"/>
</dbReference>
<evidence type="ECO:0000256" key="7">
    <source>
        <dbReference type="ARBA" id="ARBA00023170"/>
    </source>
</evidence>
<dbReference type="SUPFAM" id="SSF48508">
    <property type="entry name" value="Nuclear receptor ligand-binding domain"/>
    <property type="match status" value="1"/>
</dbReference>
<dbReference type="GO" id="GO:0003700">
    <property type="term" value="F:DNA-binding transcription factor activity"/>
    <property type="evidence" value="ECO:0007669"/>
    <property type="project" value="InterPro"/>
</dbReference>
<dbReference type="PRINTS" id="PR00047">
    <property type="entry name" value="STROIDFINGER"/>
</dbReference>
<dbReference type="EMBL" id="CP045896">
    <property type="protein sequence ID" value="QQP50736.1"/>
    <property type="molecule type" value="Genomic_DNA"/>
</dbReference>
<feature type="non-terminal residue" evidence="11">
    <location>
        <position position="358"/>
    </location>
</feature>
<evidence type="ECO:0000256" key="3">
    <source>
        <dbReference type="ARBA" id="ARBA00022833"/>
    </source>
</evidence>
<protein>
    <submittedName>
        <fullName evidence="11">Retinoid X receptor</fullName>
    </submittedName>
</protein>
<dbReference type="PROSITE" id="PS00031">
    <property type="entry name" value="NUCLEAR_REC_DBD_1"/>
    <property type="match status" value="1"/>
</dbReference>
<evidence type="ECO:0000313" key="12">
    <source>
        <dbReference type="Proteomes" id="UP000595437"/>
    </source>
</evidence>
<dbReference type="SMART" id="SM00399">
    <property type="entry name" value="ZnF_C4"/>
    <property type="match status" value="1"/>
</dbReference>
<proteinExistence type="predicted"/>
<evidence type="ECO:0000313" key="11">
    <source>
        <dbReference type="EMBL" id="QQP50736.1"/>
    </source>
</evidence>
<organism evidence="11 12">
    <name type="scientific">Caligus rogercresseyi</name>
    <name type="common">Sea louse</name>
    <dbReference type="NCBI Taxonomy" id="217165"/>
    <lineage>
        <taxon>Eukaryota</taxon>
        <taxon>Metazoa</taxon>
        <taxon>Ecdysozoa</taxon>
        <taxon>Arthropoda</taxon>
        <taxon>Crustacea</taxon>
        <taxon>Multicrustacea</taxon>
        <taxon>Hexanauplia</taxon>
        <taxon>Copepoda</taxon>
        <taxon>Siphonostomatoida</taxon>
        <taxon>Caligidae</taxon>
        <taxon>Caligus</taxon>
    </lineage>
</organism>